<dbReference type="Pfam" id="PF24883">
    <property type="entry name" value="NPHP3_N"/>
    <property type="match status" value="1"/>
</dbReference>
<evidence type="ECO:0000313" key="5">
    <source>
        <dbReference type="EMBL" id="KAK2604377.1"/>
    </source>
</evidence>
<name>A0AAD9SBE7_PHOAM</name>
<dbReference type="AlphaFoldDB" id="A0AAD9SBE7"/>
<dbReference type="SUPFAM" id="SSF52540">
    <property type="entry name" value="P-loop containing nucleoside triphosphate hydrolases"/>
    <property type="match status" value="1"/>
</dbReference>
<evidence type="ECO:0000259" key="3">
    <source>
        <dbReference type="Pfam" id="PF24883"/>
    </source>
</evidence>
<dbReference type="InterPro" id="IPR056884">
    <property type="entry name" value="NPHP3-like_N"/>
</dbReference>
<sequence>MAEVAAFGLAVNILTVVGYGRQFVVSAWSIWKSGPDGLPGIASLQLTSQDLIGVTERLKEAETMAIGNDEDGQLFELAKRCNTVAQQILRTLGDIKIPEKDHGRLLPSLSLFSHRDSILKATVSAFKLKWKESDIKGLEDELEGLKSEMMMNLAVSCRTSMIKSIDNQNIMLRHLAQSQKTDEQLEKRLDDIFSRQDGLGSTILEFITSGITSPGRTNVGSSLRDSLIEAVYDSAHQSGSHNIAAAKFEISEDQRAVLGKKFISKIHYDGMYEREQAVATAHETTFRWIFENPQIRKRASDELSEISDGVMRTWDDFGAWLQSDSPLYWITGKAGSGKSTLMKYVSMELPTAPKDFTLHASQTRSRCTEFLLKWAKTQPLVVVTFYFWAGTKDTMQTSKQGLYRTLLSQVLEACPEAIPYAAPERWETLCLFHIDTRRLTTSDLQEMLIRAVKYVSLRMKLCFFIDGLDEFKGNAKDLKELVDWVKVLMDAGPIKICVASRPWVVFEDALDGKPNLLLEHLTYDDIKGFVTSKFHADSEFKSLQQQEPDFADQLIKEIVRKAAGVFLWVNLVCASLIDGMMAGDRIMDLRKRLDMLPPDLETLYDRILDNLDPMYTEHAAQYFFLMRASLHTPEALLFSFADDSDQDPESPFNLKKGLLEGADIQYRVKEMRKRLNSRCRGLIGITKFGNDASAAFLRSLTVQYMHRTVKDYMDRKDTHQRLLGMLNDKFDPYVRLCSASLAMWKSHVDWEVRDVLESHQKLFECLRNAANVADENTGLMVRLVEELGRLMRTGDDKMVLANVRALGTHSDTFLPLVDQSCFGNTFLSLAIKFDVMKYVKVKVEKVGQGCVIASKQPIAPPRLRHPTSKPAKKEAWRSFFKRQDHGSNQAGTPAHGPNGTSENALVPWPLLLDALFSNASPNPAMVSLLLENGADPNRITGEGDLQSTIWIEVLAYAIVVNSGRVSTASNSSNAWADILQLMVRHGANIETRTIDHAIRIVVGSYSIPPSQQGVTVTGLQNTFRAQKFASGGTASKSTRERPRPTGRMSNNVEYNPYHTMQMKRRSRRVRG</sequence>
<dbReference type="Proteomes" id="UP001265746">
    <property type="component" value="Unassembled WGS sequence"/>
</dbReference>
<keyword evidence="6" id="KW-1185">Reference proteome</keyword>
<evidence type="ECO:0000313" key="6">
    <source>
        <dbReference type="Proteomes" id="UP001265746"/>
    </source>
</evidence>
<reference evidence="5" key="1">
    <citation type="submission" date="2023-06" db="EMBL/GenBank/DDBJ databases">
        <authorList>
            <person name="Noh H."/>
        </authorList>
    </citation>
    <scope>NUCLEOTIDE SEQUENCE</scope>
    <source>
        <strain evidence="5">DUCC20226</strain>
    </source>
</reference>
<keyword evidence="1" id="KW-0677">Repeat</keyword>
<dbReference type="InterPro" id="IPR056693">
    <property type="entry name" value="DUF7791"/>
</dbReference>
<dbReference type="InterPro" id="IPR027417">
    <property type="entry name" value="P-loop_NTPase"/>
</dbReference>
<dbReference type="EMBL" id="JAUJFL010000004">
    <property type="protein sequence ID" value="KAK2604377.1"/>
    <property type="molecule type" value="Genomic_DNA"/>
</dbReference>
<dbReference type="Pfam" id="PF25053">
    <property type="entry name" value="DUF7791"/>
    <property type="match status" value="1"/>
</dbReference>
<dbReference type="PANTHER" id="PTHR10039">
    <property type="entry name" value="AMELOGENIN"/>
    <property type="match status" value="1"/>
</dbReference>
<comment type="caution">
    <text evidence="5">The sequence shown here is derived from an EMBL/GenBank/DDBJ whole genome shotgun (WGS) entry which is preliminary data.</text>
</comment>
<evidence type="ECO:0000256" key="2">
    <source>
        <dbReference type="SAM" id="MobiDB-lite"/>
    </source>
</evidence>
<evidence type="ECO:0008006" key="7">
    <source>
        <dbReference type="Google" id="ProtNLM"/>
    </source>
</evidence>
<feature type="region of interest" description="Disordered" evidence="2">
    <location>
        <begin position="1028"/>
        <end position="1053"/>
    </location>
</feature>
<dbReference type="PANTHER" id="PTHR10039:SF5">
    <property type="entry name" value="NACHT DOMAIN-CONTAINING PROTEIN"/>
    <property type="match status" value="1"/>
</dbReference>
<gene>
    <name evidence="5" type="ORF">N8I77_007315</name>
</gene>
<feature type="domain" description="Nephrocystin 3-like N-terminal" evidence="3">
    <location>
        <begin position="315"/>
        <end position="501"/>
    </location>
</feature>
<proteinExistence type="predicted"/>
<feature type="domain" description="DUF7791" evidence="4">
    <location>
        <begin position="611"/>
        <end position="745"/>
    </location>
</feature>
<dbReference type="Gene3D" id="3.40.50.300">
    <property type="entry name" value="P-loop containing nucleotide triphosphate hydrolases"/>
    <property type="match status" value="1"/>
</dbReference>
<organism evidence="5 6">
    <name type="scientific">Phomopsis amygdali</name>
    <name type="common">Fusicoccum amygdali</name>
    <dbReference type="NCBI Taxonomy" id="1214568"/>
    <lineage>
        <taxon>Eukaryota</taxon>
        <taxon>Fungi</taxon>
        <taxon>Dikarya</taxon>
        <taxon>Ascomycota</taxon>
        <taxon>Pezizomycotina</taxon>
        <taxon>Sordariomycetes</taxon>
        <taxon>Sordariomycetidae</taxon>
        <taxon>Diaporthales</taxon>
        <taxon>Diaporthaceae</taxon>
        <taxon>Diaporthe</taxon>
    </lineage>
</organism>
<protein>
    <recommendedName>
        <fullName evidence="7">NACHT domain-containing protein</fullName>
    </recommendedName>
</protein>
<evidence type="ECO:0000256" key="1">
    <source>
        <dbReference type="ARBA" id="ARBA00022737"/>
    </source>
</evidence>
<evidence type="ECO:0000259" key="4">
    <source>
        <dbReference type="Pfam" id="PF25053"/>
    </source>
</evidence>
<accession>A0AAD9SBE7</accession>